<accession>A0AAJ7S4Q2</accession>
<gene>
    <name evidence="8 9 10 11 12" type="primary">LOC108626531</name>
</gene>
<keyword evidence="4 5" id="KW-0238">DNA-binding</keyword>
<dbReference type="Pfam" id="PF05485">
    <property type="entry name" value="THAP"/>
    <property type="match status" value="1"/>
</dbReference>
<keyword evidence="7" id="KW-1185">Reference proteome</keyword>
<evidence type="ECO:0000313" key="10">
    <source>
        <dbReference type="RefSeq" id="XP_017882742.1"/>
    </source>
</evidence>
<dbReference type="PROSITE" id="PS50950">
    <property type="entry name" value="ZF_THAP"/>
    <property type="match status" value="1"/>
</dbReference>
<dbReference type="GO" id="GO:0043565">
    <property type="term" value="F:sequence-specific DNA binding"/>
    <property type="evidence" value="ECO:0007669"/>
    <property type="project" value="InterPro"/>
</dbReference>
<evidence type="ECO:0000313" key="12">
    <source>
        <dbReference type="RefSeq" id="XP_026670700.1"/>
    </source>
</evidence>
<dbReference type="RefSeq" id="XP_017882740.1">
    <property type="nucleotide sequence ID" value="XM_018027251.2"/>
</dbReference>
<keyword evidence="2 5" id="KW-0863">Zinc-finger</keyword>
<evidence type="ECO:0000259" key="6">
    <source>
        <dbReference type="PROSITE" id="PS50950"/>
    </source>
</evidence>
<dbReference type="KEGG" id="ccal:108626531"/>
<dbReference type="RefSeq" id="XP_017882741.1">
    <property type="nucleotide sequence ID" value="XM_018027252.2"/>
</dbReference>
<dbReference type="Proteomes" id="UP000694925">
    <property type="component" value="Unplaced"/>
</dbReference>
<organism evidence="7 12">
    <name type="scientific">Ceratina calcarata</name>
    <dbReference type="NCBI Taxonomy" id="156304"/>
    <lineage>
        <taxon>Eukaryota</taxon>
        <taxon>Metazoa</taxon>
        <taxon>Ecdysozoa</taxon>
        <taxon>Arthropoda</taxon>
        <taxon>Hexapoda</taxon>
        <taxon>Insecta</taxon>
        <taxon>Pterygota</taxon>
        <taxon>Neoptera</taxon>
        <taxon>Endopterygota</taxon>
        <taxon>Hymenoptera</taxon>
        <taxon>Apocrita</taxon>
        <taxon>Aculeata</taxon>
        <taxon>Apoidea</taxon>
        <taxon>Anthophila</taxon>
        <taxon>Apidae</taxon>
        <taxon>Ceratina</taxon>
        <taxon>Zadontomerus</taxon>
    </lineage>
</organism>
<keyword evidence="1" id="KW-0479">Metal-binding</keyword>
<dbReference type="GO" id="GO:0008270">
    <property type="term" value="F:zinc ion binding"/>
    <property type="evidence" value="ECO:0007669"/>
    <property type="project" value="UniProtKB-KW"/>
</dbReference>
<feature type="domain" description="THAP-type" evidence="6">
    <location>
        <begin position="1"/>
        <end position="111"/>
    </location>
</feature>
<dbReference type="RefSeq" id="XP_026670700.1">
    <property type="nucleotide sequence ID" value="XM_026814899.1"/>
</dbReference>
<dbReference type="InterPro" id="IPR038441">
    <property type="entry name" value="THAP_Znf_sf"/>
</dbReference>
<dbReference type="SMART" id="SM00980">
    <property type="entry name" value="THAP"/>
    <property type="match status" value="1"/>
</dbReference>
<dbReference type="RefSeq" id="XP_026670699.1">
    <property type="nucleotide sequence ID" value="XM_026814898.1"/>
</dbReference>
<evidence type="ECO:0000313" key="11">
    <source>
        <dbReference type="RefSeq" id="XP_026670699.1"/>
    </source>
</evidence>
<evidence type="ECO:0000256" key="5">
    <source>
        <dbReference type="PROSITE-ProRule" id="PRU00309"/>
    </source>
</evidence>
<dbReference type="PANTHER" id="PTHR46600">
    <property type="entry name" value="THAP DOMAIN-CONTAINING"/>
    <property type="match status" value="1"/>
</dbReference>
<dbReference type="InterPro" id="IPR006612">
    <property type="entry name" value="THAP_Znf"/>
</dbReference>
<name>A0AAJ7S4Q2_9HYME</name>
<dbReference type="InterPro" id="IPR026516">
    <property type="entry name" value="THAP1/10"/>
</dbReference>
<dbReference type="SUPFAM" id="SSF57716">
    <property type="entry name" value="Glucocorticoid receptor-like (DNA-binding domain)"/>
    <property type="match status" value="1"/>
</dbReference>
<evidence type="ECO:0000313" key="8">
    <source>
        <dbReference type="RefSeq" id="XP_017882740.1"/>
    </source>
</evidence>
<evidence type="ECO:0000313" key="9">
    <source>
        <dbReference type="RefSeq" id="XP_017882741.1"/>
    </source>
</evidence>
<evidence type="ECO:0000256" key="3">
    <source>
        <dbReference type="ARBA" id="ARBA00022833"/>
    </source>
</evidence>
<dbReference type="SMART" id="SM00692">
    <property type="entry name" value="DM3"/>
    <property type="match status" value="1"/>
</dbReference>
<dbReference type="Gene3D" id="6.20.210.20">
    <property type="entry name" value="THAP domain"/>
    <property type="match status" value="1"/>
</dbReference>
<evidence type="ECO:0000256" key="4">
    <source>
        <dbReference type="ARBA" id="ARBA00023125"/>
    </source>
</evidence>
<dbReference type="GeneID" id="108626531"/>
<dbReference type="AlphaFoldDB" id="A0AAJ7S4Q2"/>
<protein>
    <submittedName>
        <fullName evidence="8 9">Uncharacterized protein LOC108626531 isoform X1</fullName>
    </submittedName>
</protein>
<evidence type="ECO:0000256" key="1">
    <source>
        <dbReference type="ARBA" id="ARBA00022723"/>
    </source>
</evidence>
<evidence type="ECO:0000256" key="2">
    <source>
        <dbReference type="ARBA" id="ARBA00022771"/>
    </source>
</evidence>
<dbReference type="RefSeq" id="XP_017882742.1">
    <property type="nucleotide sequence ID" value="XM_018027253.2"/>
</dbReference>
<sequence>MVNCCVRGCQNKPVCNARKPNPQRPPITFHRVFVFHSRYKKKKFSYSFPLVSITRFPCDEKRKKQWADVIGIDEKEVLEQTRICSVHFTEDMFDRRMLYTLLRKHAVPQLLLNGKKVPMCPSKSIVVIEDSSEDMEINVEQ</sequence>
<evidence type="ECO:0000313" key="7">
    <source>
        <dbReference type="Proteomes" id="UP000694925"/>
    </source>
</evidence>
<keyword evidence="3" id="KW-0862">Zinc</keyword>
<dbReference type="PANTHER" id="PTHR46600:SF11">
    <property type="entry name" value="THAP DOMAIN-CONTAINING PROTEIN 10"/>
    <property type="match status" value="1"/>
</dbReference>
<proteinExistence type="predicted"/>
<reference evidence="8 9" key="1">
    <citation type="submission" date="2025-04" db="UniProtKB">
        <authorList>
            <consortium name="RefSeq"/>
        </authorList>
    </citation>
    <scope>IDENTIFICATION</scope>
    <source>
        <tissue evidence="8 9">Whole body</tissue>
    </source>
</reference>